<accession>K0S3N5</accession>
<keyword evidence="3" id="KW-1185">Reference proteome</keyword>
<dbReference type="EMBL" id="AGNL01037664">
    <property type="protein sequence ID" value="EJK53502.1"/>
    <property type="molecule type" value="Genomic_DNA"/>
</dbReference>
<evidence type="ECO:0000313" key="2">
    <source>
        <dbReference type="EMBL" id="EJK53502.1"/>
    </source>
</evidence>
<feature type="region of interest" description="Disordered" evidence="1">
    <location>
        <begin position="206"/>
        <end position="260"/>
    </location>
</feature>
<dbReference type="AlphaFoldDB" id="K0S3N5"/>
<protein>
    <submittedName>
        <fullName evidence="2">Uncharacterized protein</fullName>
    </submittedName>
</protein>
<feature type="compositionally biased region" description="Polar residues" evidence="1">
    <location>
        <begin position="237"/>
        <end position="260"/>
    </location>
</feature>
<comment type="caution">
    <text evidence="2">The sequence shown here is derived from an EMBL/GenBank/DDBJ whole genome shotgun (WGS) entry which is preliminary data.</text>
</comment>
<dbReference type="eggNOG" id="ENOG502TAUX">
    <property type="taxonomic scope" value="Eukaryota"/>
</dbReference>
<feature type="region of interest" description="Disordered" evidence="1">
    <location>
        <begin position="1"/>
        <end position="31"/>
    </location>
</feature>
<evidence type="ECO:0000313" key="3">
    <source>
        <dbReference type="Proteomes" id="UP000266841"/>
    </source>
</evidence>
<sequence>MVEDKTIGLDSKMAGEFDGATPKERYSSGKKFSLPSPGAMALSKSSLYMLAWCTIAANPLFSDKWLCAETWYRLINARYPTLRYTGQDNAAVNRGQMTTALTTYYSSDAASGIENSNGVYYAWFKHDDPYTGKPGRVHYFYYDSTKENKPTPPRSWRDVADPYAKSVQMVERRVQVVRNRNNAEEAKVERSIRALVDKKNKDDNERLIKARNAGSGGLDGMDEDDDDDSNEDEEKLNNQNQTIIKNGTLSRRPSTSDFGYSSVTSPRTVMDYNKAFRKDGLFPHPSYTIRLGKPPTPQVFEHFPQLPVRIKEFMLNNQAHFSVELLRTELQQDMFPALSRRVQKSDGYEQDKGYVLAQHYIANFFALVDQCLSQELLTKDMVRKFSKRARDYMLAYRAFETDEMKGGMKDSGKPLDITHHMIEKNEESCELSPRRPGS</sequence>
<organism evidence="2 3">
    <name type="scientific">Thalassiosira oceanica</name>
    <name type="common">Marine diatom</name>
    <dbReference type="NCBI Taxonomy" id="159749"/>
    <lineage>
        <taxon>Eukaryota</taxon>
        <taxon>Sar</taxon>
        <taxon>Stramenopiles</taxon>
        <taxon>Ochrophyta</taxon>
        <taxon>Bacillariophyta</taxon>
        <taxon>Coscinodiscophyceae</taxon>
        <taxon>Thalassiosirophycidae</taxon>
        <taxon>Thalassiosirales</taxon>
        <taxon>Thalassiosiraceae</taxon>
        <taxon>Thalassiosira</taxon>
    </lineage>
</organism>
<proteinExistence type="predicted"/>
<name>K0S3N5_THAOC</name>
<gene>
    <name evidence="2" type="ORF">THAOC_27052</name>
</gene>
<evidence type="ECO:0000256" key="1">
    <source>
        <dbReference type="SAM" id="MobiDB-lite"/>
    </source>
</evidence>
<feature type="compositionally biased region" description="Acidic residues" evidence="1">
    <location>
        <begin position="220"/>
        <end position="234"/>
    </location>
</feature>
<dbReference type="Proteomes" id="UP000266841">
    <property type="component" value="Unassembled WGS sequence"/>
</dbReference>
<reference evidence="2 3" key="1">
    <citation type="journal article" date="2012" name="Genome Biol.">
        <title>Genome and low-iron response of an oceanic diatom adapted to chronic iron limitation.</title>
        <authorList>
            <person name="Lommer M."/>
            <person name="Specht M."/>
            <person name="Roy A.S."/>
            <person name="Kraemer L."/>
            <person name="Andreson R."/>
            <person name="Gutowska M.A."/>
            <person name="Wolf J."/>
            <person name="Bergner S.V."/>
            <person name="Schilhabel M.B."/>
            <person name="Klostermeier U.C."/>
            <person name="Beiko R.G."/>
            <person name="Rosenstiel P."/>
            <person name="Hippler M."/>
            <person name="Laroche J."/>
        </authorList>
    </citation>
    <scope>NUCLEOTIDE SEQUENCE [LARGE SCALE GENOMIC DNA]</scope>
    <source>
        <strain evidence="2 3">CCMP1005</strain>
    </source>
</reference>